<sequence>MTSTGRTGVVVVNYGSHELLATNLAATVRSERGPRDDLIVVVVDSYRSDAERDQVRALAAASGWELVAPATNVGFGGGANLGVARAVELDATAVVVLNPDLAIAAGDLDTLVDRVRREPDALVAPRIVRPDGSPYALGTTDLVLHDGTMRASSRRPPGAEPDSYEEWLSGACLAFGAGLWARVGGFDEDYFLYWEDVDFSHRVLRAGGRLVVEHAATAVHDEGGTQDRRSARAKSETYYYYSIRNRMLFAARWLAPQTRRRWLRTAPTAARAVILQGGRRQLLTSVAPWRAGWRGVRDGIRLAREAGQPRRARNARTYASR</sequence>
<dbReference type="Pfam" id="PF13641">
    <property type="entry name" value="Glyco_tranf_2_3"/>
    <property type="match status" value="1"/>
</dbReference>
<accession>A0ABS3SLC0</accession>
<reference evidence="1 2" key="1">
    <citation type="submission" date="2021-03" db="EMBL/GenBank/DDBJ databases">
        <title>novel species in genus Cellulomonas.</title>
        <authorList>
            <person name="Zhang G."/>
        </authorList>
    </citation>
    <scope>NUCLEOTIDE SEQUENCE [LARGE SCALE GENOMIC DNA]</scope>
    <source>
        <strain evidence="2">zg-ZUI188</strain>
    </source>
</reference>
<evidence type="ECO:0000313" key="1">
    <source>
        <dbReference type="EMBL" id="MBO3086548.1"/>
    </source>
</evidence>
<proteinExistence type="predicted"/>
<dbReference type="Proteomes" id="UP000678317">
    <property type="component" value="Unassembled WGS sequence"/>
</dbReference>
<dbReference type="EMBL" id="JAGFBM010000010">
    <property type="protein sequence ID" value="MBO3086548.1"/>
    <property type="molecule type" value="Genomic_DNA"/>
</dbReference>
<gene>
    <name evidence="1" type="ORF">J4035_18030</name>
</gene>
<dbReference type="RefSeq" id="WP_208290520.1">
    <property type="nucleotide sequence ID" value="NZ_CP074404.1"/>
</dbReference>
<organism evidence="1 2">
    <name type="scientific">Cellulomonas fengjieae</name>
    <dbReference type="NCBI Taxonomy" id="2819978"/>
    <lineage>
        <taxon>Bacteria</taxon>
        <taxon>Bacillati</taxon>
        <taxon>Actinomycetota</taxon>
        <taxon>Actinomycetes</taxon>
        <taxon>Micrococcales</taxon>
        <taxon>Cellulomonadaceae</taxon>
        <taxon>Cellulomonas</taxon>
    </lineage>
</organism>
<dbReference type="Gene3D" id="3.90.550.10">
    <property type="entry name" value="Spore Coat Polysaccharide Biosynthesis Protein SpsA, Chain A"/>
    <property type="match status" value="1"/>
</dbReference>
<protein>
    <submittedName>
        <fullName evidence="1">Glycosyltransferase family 2 protein</fullName>
    </submittedName>
</protein>
<keyword evidence="2" id="KW-1185">Reference proteome</keyword>
<evidence type="ECO:0000313" key="2">
    <source>
        <dbReference type="Proteomes" id="UP000678317"/>
    </source>
</evidence>
<name>A0ABS3SLC0_9CELL</name>
<dbReference type="InterPro" id="IPR029044">
    <property type="entry name" value="Nucleotide-diphossugar_trans"/>
</dbReference>
<comment type="caution">
    <text evidence="1">The sequence shown here is derived from an EMBL/GenBank/DDBJ whole genome shotgun (WGS) entry which is preliminary data.</text>
</comment>
<dbReference type="PANTHER" id="PTHR43179">
    <property type="entry name" value="RHAMNOSYLTRANSFERASE WBBL"/>
    <property type="match status" value="1"/>
</dbReference>
<dbReference type="PANTHER" id="PTHR43179:SF7">
    <property type="entry name" value="RHAMNOSYLTRANSFERASE WBBL"/>
    <property type="match status" value="1"/>
</dbReference>
<dbReference type="SUPFAM" id="SSF53448">
    <property type="entry name" value="Nucleotide-diphospho-sugar transferases"/>
    <property type="match status" value="1"/>
</dbReference>